<protein>
    <recommendedName>
        <fullName evidence="4">Glycine-rich protein</fullName>
    </recommendedName>
</protein>
<evidence type="ECO:0000313" key="3">
    <source>
        <dbReference type="Proteomes" id="UP000032304"/>
    </source>
</evidence>
<gene>
    <name evidence="2" type="ORF">B456_004G224800</name>
</gene>
<dbReference type="AlphaFoldDB" id="A0A0D2R2C4"/>
<dbReference type="PANTHER" id="PTHR34463">
    <property type="entry name" value="GLYCINE-RICH PROTEIN"/>
    <property type="match status" value="1"/>
</dbReference>
<dbReference type="STRING" id="29730.A0A0D2R2C4"/>
<proteinExistence type="predicted"/>
<dbReference type="Gramene" id="KJB26089">
    <property type="protein sequence ID" value="KJB26089"/>
    <property type="gene ID" value="B456_004G224800"/>
</dbReference>
<evidence type="ECO:0008006" key="4">
    <source>
        <dbReference type="Google" id="ProtNLM"/>
    </source>
</evidence>
<sequence length="181" mass="17752">MAKWSSSLLVLLALVVVHASARNVPTTTTTMAADAVPSAASASVGDQKNFLTYGGAGGFAGIGSNGMPFGGGGVLGGVTPFGGVGGLGGGGLGGLGGTGGFGGLGGTGGVGGLGGTGGLEVEQEQELVVAVALVYFLPHEISLMHGSFTKNSLLRNRLLCLVMFCFVNVFSKKNKINVCSS</sequence>
<dbReference type="Proteomes" id="UP000032304">
    <property type="component" value="Chromosome 4"/>
</dbReference>
<feature type="chain" id="PRO_5002262318" description="Glycine-rich protein" evidence="1">
    <location>
        <begin position="22"/>
        <end position="181"/>
    </location>
</feature>
<keyword evidence="1" id="KW-0732">Signal</keyword>
<name>A0A0D2R2C4_GOSRA</name>
<keyword evidence="3" id="KW-1185">Reference proteome</keyword>
<reference evidence="2 3" key="1">
    <citation type="journal article" date="2012" name="Nature">
        <title>Repeated polyploidization of Gossypium genomes and the evolution of spinnable cotton fibres.</title>
        <authorList>
            <person name="Paterson A.H."/>
            <person name="Wendel J.F."/>
            <person name="Gundlach H."/>
            <person name="Guo H."/>
            <person name="Jenkins J."/>
            <person name="Jin D."/>
            <person name="Llewellyn D."/>
            <person name="Showmaker K.C."/>
            <person name="Shu S."/>
            <person name="Udall J."/>
            <person name="Yoo M.J."/>
            <person name="Byers R."/>
            <person name="Chen W."/>
            <person name="Doron-Faigenboim A."/>
            <person name="Duke M.V."/>
            <person name="Gong L."/>
            <person name="Grimwood J."/>
            <person name="Grover C."/>
            <person name="Grupp K."/>
            <person name="Hu G."/>
            <person name="Lee T.H."/>
            <person name="Li J."/>
            <person name="Lin L."/>
            <person name="Liu T."/>
            <person name="Marler B.S."/>
            <person name="Page J.T."/>
            <person name="Roberts A.W."/>
            <person name="Romanel E."/>
            <person name="Sanders W.S."/>
            <person name="Szadkowski E."/>
            <person name="Tan X."/>
            <person name="Tang H."/>
            <person name="Xu C."/>
            <person name="Wang J."/>
            <person name="Wang Z."/>
            <person name="Zhang D."/>
            <person name="Zhang L."/>
            <person name="Ashrafi H."/>
            <person name="Bedon F."/>
            <person name="Bowers J.E."/>
            <person name="Brubaker C.L."/>
            <person name="Chee P.W."/>
            <person name="Das S."/>
            <person name="Gingle A.R."/>
            <person name="Haigler C.H."/>
            <person name="Harker D."/>
            <person name="Hoffmann L.V."/>
            <person name="Hovav R."/>
            <person name="Jones D.C."/>
            <person name="Lemke C."/>
            <person name="Mansoor S."/>
            <person name="ur Rahman M."/>
            <person name="Rainville L.N."/>
            <person name="Rambani A."/>
            <person name="Reddy U.K."/>
            <person name="Rong J.K."/>
            <person name="Saranga Y."/>
            <person name="Scheffler B.E."/>
            <person name="Scheffler J.A."/>
            <person name="Stelly D.M."/>
            <person name="Triplett B.A."/>
            <person name="Van Deynze A."/>
            <person name="Vaslin M.F."/>
            <person name="Waghmare V.N."/>
            <person name="Walford S.A."/>
            <person name="Wright R.J."/>
            <person name="Zaki E.A."/>
            <person name="Zhang T."/>
            <person name="Dennis E.S."/>
            <person name="Mayer K.F."/>
            <person name="Peterson D.G."/>
            <person name="Rokhsar D.S."/>
            <person name="Wang X."/>
            <person name="Schmutz J."/>
        </authorList>
    </citation>
    <scope>NUCLEOTIDE SEQUENCE [LARGE SCALE GENOMIC DNA]</scope>
</reference>
<accession>A0A0D2R2C4</accession>
<evidence type="ECO:0000313" key="2">
    <source>
        <dbReference type="EMBL" id="KJB26089.1"/>
    </source>
</evidence>
<feature type="signal peptide" evidence="1">
    <location>
        <begin position="1"/>
        <end position="21"/>
    </location>
</feature>
<organism evidence="2 3">
    <name type="scientific">Gossypium raimondii</name>
    <name type="common">Peruvian cotton</name>
    <name type="synonym">Gossypium klotzschianum subsp. raimondii</name>
    <dbReference type="NCBI Taxonomy" id="29730"/>
    <lineage>
        <taxon>Eukaryota</taxon>
        <taxon>Viridiplantae</taxon>
        <taxon>Streptophyta</taxon>
        <taxon>Embryophyta</taxon>
        <taxon>Tracheophyta</taxon>
        <taxon>Spermatophyta</taxon>
        <taxon>Magnoliopsida</taxon>
        <taxon>eudicotyledons</taxon>
        <taxon>Gunneridae</taxon>
        <taxon>Pentapetalae</taxon>
        <taxon>rosids</taxon>
        <taxon>malvids</taxon>
        <taxon>Malvales</taxon>
        <taxon>Malvaceae</taxon>
        <taxon>Malvoideae</taxon>
        <taxon>Gossypium</taxon>
    </lineage>
</organism>
<dbReference type="PANTHER" id="PTHR34463:SF11">
    <property type="entry name" value="GLYCINE-RICH PROTEIN LIKE"/>
    <property type="match status" value="1"/>
</dbReference>
<dbReference type="EMBL" id="CM001743">
    <property type="protein sequence ID" value="KJB26089.1"/>
    <property type="molecule type" value="Genomic_DNA"/>
</dbReference>
<evidence type="ECO:0000256" key="1">
    <source>
        <dbReference type="SAM" id="SignalP"/>
    </source>
</evidence>